<dbReference type="RefSeq" id="WP_257595824.1">
    <property type="nucleotide sequence ID" value="NZ_JANKHH010000004.1"/>
</dbReference>
<evidence type="ECO:0000313" key="3">
    <source>
        <dbReference type="Proteomes" id="UP001206067"/>
    </source>
</evidence>
<feature type="domain" description="EAL" evidence="1">
    <location>
        <begin position="25"/>
        <end position="275"/>
    </location>
</feature>
<dbReference type="Gene3D" id="3.20.20.450">
    <property type="entry name" value="EAL domain"/>
    <property type="match status" value="1"/>
</dbReference>
<gene>
    <name evidence="2" type="ORF">NSO95_08810</name>
</gene>
<organism evidence="2 3">
    <name type="scientific">Parerythrobacter lacustris</name>
    <dbReference type="NCBI Taxonomy" id="2969984"/>
    <lineage>
        <taxon>Bacteria</taxon>
        <taxon>Pseudomonadati</taxon>
        <taxon>Pseudomonadota</taxon>
        <taxon>Alphaproteobacteria</taxon>
        <taxon>Sphingomonadales</taxon>
        <taxon>Erythrobacteraceae</taxon>
        <taxon>Parerythrobacter</taxon>
    </lineage>
</organism>
<evidence type="ECO:0000313" key="2">
    <source>
        <dbReference type="EMBL" id="MCR2834042.1"/>
    </source>
</evidence>
<dbReference type="SMART" id="SM00052">
    <property type="entry name" value="EAL"/>
    <property type="match status" value="1"/>
</dbReference>
<dbReference type="Pfam" id="PF00563">
    <property type="entry name" value="EAL"/>
    <property type="match status" value="1"/>
</dbReference>
<name>A0ABT1XR05_9SPHN</name>
<dbReference type="CDD" id="cd01948">
    <property type="entry name" value="EAL"/>
    <property type="match status" value="1"/>
</dbReference>
<dbReference type="SUPFAM" id="SSF141868">
    <property type="entry name" value="EAL domain-like"/>
    <property type="match status" value="1"/>
</dbReference>
<sequence>MNYVAEIDHPMIDRRGRIDRRQKPVPRFATELEQAIELGTVEVLFQPQFLCADGSLAGAEALLRWYHPDAGELSGDRVFELAKEAGLAGPLTRYLCQAAMSAATKFPEAVRLSLNATPDDLADESYPGVIRESLSRSGFPASRLTLEITEQALVDRLDVTATVLRQMVNDGISIALDDFGAGFCNFRYLKVLPLAALKLDRSMVEGIATDRQDLAVFRAIMAMAHALDLRVIAEGVETEAQRKAVCREGCDRWQGFLGAKPLSASEFAALQSFFLPGKN</sequence>
<comment type="caution">
    <text evidence="2">The sequence shown here is derived from an EMBL/GenBank/DDBJ whole genome shotgun (WGS) entry which is preliminary data.</text>
</comment>
<dbReference type="InterPro" id="IPR001633">
    <property type="entry name" value="EAL_dom"/>
</dbReference>
<dbReference type="PANTHER" id="PTHR33121">
    <property type="entry name" value="CYCLIC DI-GMP PHOSPHODIESTERASE PDEF"/>
    <property type="match status" value="1"/>
</dbReference>
<dbReference type="InterPro" id="IPR050706">
    <property type="entry name" value="Cyclic-di-GMP_PDE-like"/>
</dbReference>
<accession>A0ABT1XR05</accession>
<keyword evidence="3" id="KW-1185">Reference proteome</keyword>
<reference evidence="2 3" key="1">
    <citation type="submission" date="2022-08" db="EMBL/GenBank/DDBJ databases">
        <title>Polyphasic taxonomy analysis of Qipengyuania sp.RS5-5.</title>
        <authorList>
            <person name="Xamxidin M."/>
            <person name="Wu M."/>
        </authorList>
    </citation>
    <scope>NUCLEOTIDE SEQUENCE [LARGE SCALE GENOMIC DNA]</scope>
    <source>
        <strain evidence="2 3">RS5-5</strain>
    </source>
</reference>
<dbReference type="EMBL" id="JANKHH010000004">
    <property type="protein sequence ID" value="MCR2834042.1"/>
    <property type="molecule type" value="Genomic_DNA"/>
</dbReference>
<dbReference type="PANTHER" id="PTHR33121:SF79">
    <property type="entry name" value="CYCLIC DI-GMP PHOSPHODIESTERASE PDED-RELATED"/>
    <property type="match status" value="1"/>
</dbReference>
<dbReference type="Proteomes" id="UP001206067">
    <property type="component" value="Unassembled WGS sequence"/>
</dbReference>
<protein>
    <submittedName>
        <fullName evidence="2">EAL domain-containing protein</fullName>
    </submittedName>
</protein>
<proteinExistence type="predicted"/>
<dbReference type="PROSITE" id="PS50883">
    <property type="entry name" value="EAL"/>
    <property type="match status" value="1"/>
</dbReference>
<dbReference type="InterPro" id="IPR035919">
    <property type="entry name" value="EAL_sf"/>
</dbReference>
<evidence type="ECO:0000259" key="1">
    <source>
        <dbReference type="PROSITE" id="PS50883"/>
    </source>
</evidence>